<dbReference type="Pfam" id="PF07648">
    <property type="entry name" value="Kazal_2"/>
    <property type="match status" value="1"/>
</dbReference>
<dbReference type="Ensembl" id="ENSABRT00000036809.1">
    <property type="protein sequence ID" value="ENSABRP00000026306.1"/>
    <property type="gene ID" value="ENSABRG00000021984.1"/>
</dbReference>
<name>A0A8B9CWZ3_9AVES</name>
<dbReference type="Gene3D" id="3.30.1370.10">
    <property type="entry name" value="K Homology domain, type 1"/>
    <property type="match status" value="1"/>
</dbReference>
<evidence type="ECO:0000313" key="4">
    <source>
        <dbReference type="Ensembl" id="ENSABRP00000026306.1"/>
    </source>
</evidence>
<dbReference type="PANTHER" id="PTHR13360">
    <property type="entry name" value="ACTIVATING SIGNAL COINTEGRATOR 1 COMPLEX SUBUNIT 1"/>
    <property type="match status" value="1"/>
</dbReference>
<accession>A0A8B9CWZ3</accession>
<dbReference type="InterPro" id="IPR047538">
    <property type="entry name" value="KH-I_ASCC1"/>
</dbReference>
<sequence>MDILRPTLIRIGGRVYRKNLVHEQVHQQEEEDEDFYAGPGDCADEPCDAFVVEETEKGFQCRVEVPSPLYKYVIGKKGETKKRLETETRTSISIPKPGVEGEIVITGQQRSGVISARTRIDVLLDSFRKKQPFTHFLSFALNQPAVQEKFLQFKEEVLEKCAKDHGVSSSLFQNPAKLHLTLGTLVLLNEQEIRKACDLLQRCKEDFVDKITGGRPLAVEVAGVEYMNDDPAMTDVLYAKVHMKDGSDRLQVIADQLVERFVASGLMLKEWDRVKLHATVMNTLFRKDPGAEERNDTTAGKSSFKERESFNGRNILKDDYIRSWEDGQPTDEGSTLPCFFWGGDRGQTQHPNVAFCSPKPRAPPPCPPTALDTTKDPCQKVKCSRHKVCVAQGYQRAMCISRKKLEHRIKQRGGCKPCHAAPLAPVCGSDGHTYSSAVSTAVVAIFWGGGVSRVPPELLQCVPAGVPGRQAADGAVRGAV</sequence>
<dbReference type="GO" id="GO:0005634">
    <property type="term" value="C:nucleus"/>
    <property type="evidence" value="ECO:0007669"/>
    <property type="project" value="Ensembl"/>
</dbReference>
<evidence type="ECO:0000256" key="2">
    <source>
        <dbReference type="PROSITE-ProRule" id="PRU00117"/>
    </source>
</evidence>
<dbReference type="Proteomes" id="UP000694426">
    <property type="component" value="Unplaced"/>
</dbReference>
<dbReference type="PANTHER" id="PTHR13360:SF1">
    <property type="entry name" value="ACTIVATING SIGNAL COINTEGRATOR 1 COMPLEX SUBUNIT 1"/>
    <property type="match status" value="1"/>
</dbReference>
<dbReference type="GO" id="GO:0003723">
    <property type="term" value="F:RNA binding"/>
    <property type="evidence" value="ECO:0007669"/>
    <property type="project" value="UniProtKB-UniRule"/>
</dbReference>
<dbReference type="SUPFAM" id="SSF100895">
    <property type="entry name" value="Kazal-type serine protease inhibitors"/>
    <property type="match status" value="1"/>
</dbReference>
<keyword evidence="2" id="KW-0694">RNA-binding</keyword>
<evidence type="ECO:0000313" key="5">
    <source>
        <dbReference type="Proteomes" id="UP000694426"/>
    </source>
</evidence>
<dbReference type="InterPro" id="IPR002350">
    <property type="entry name" value="Kazal_dom"/>
</dbReference>
<feature type="domain" description="K Homology" evidence="3">
    <location>
        <begin position="57"/>
        <end position="125"/>
    </location>
</feature>
<dbReference type="InterPro" id="IPR004087">
    <property type="entry name" value="KH_dom"/>
</dbReference>
<dbReference type="InterPro" id="IPR009210">
    <property type="entry name" value="ASCC1"/>
</dbReference>
<dbReference type="PROSITE" id="PS50084">
    <property type="entry name" value="KH_TYPE_1"/>
    <property type="match status" value="1"/>
</dbReference>
<reference evidence="4" key="1">
    <citation type="submission" date="2025-08" db="UniProtKB">
        <authorList>
            <consortium name="Ensembl"/>
        </authorList>
    </citation>
    <scope>IDENTIFICATION</scope>
</reference>
<dbReference type="GO" id="GO:0006307">
    <property type="term" value="P:DNA alkylation repair"/>
    <property type="evidence" value="ECO:0007669"/>
    <property type="project" value="InterPro"/>
</dbReference>
<keyword evidence="1" id="KW-1015">Disulfide bond</keyword>
<dbReference type="InterPro" id="IPR004088">
    <property type="entry name" value="KH_dom_type_1"/>
</dbReference>
<dbReference type="Gene3D" id="3.90.1140.10">
    <property type="entry name" value="Cyclic phosphodiesterase"/>
    <property type="match status" value="1"/>
</dbReference>
<protein>
    <submittedName>
        <fullName evidence="4">Activating signal cointegrator 1 complex subunit 1</fullName>
    </submittedName>
</protein>
<proteinExistence type="predicted"/>
<dbReference type="SUPFAM" id="SSF54791">
    <property type="entry name" value="Eukaryotic type KH-domain (KH-domain type I)"/>
    <property type="match status" value="1"/>
</dbReference>
<dbReference type="InterPro" id="IPR019510">
    <property type="entry name" value="AKAP7-like_phosphoesterase"/>
</dbReference>
<dbReference type="Pfam" id="PF10469">
    <property type="entry name" value="AKAP7_NLS"/>
    <property type="match status" value="1"/>
</dbReference>
<dbReference type="Pfam" id="PF00013">
    <property type="entry name" value="KH_1"/>
    <property type="match status" value="1"/>
</dbReference>
<dbReference type="AlphaFoldDB" id="A0A8B9CWZ3"/>
<reference evidence="4" key="2">
    <citation type="submission" date="2025-09" db="UniProtKB">
        <authorList>
            <consortium name="Ensembl"/>
        </authorList>
    </citation>
    <scope>IDENTIFICATION</scope>
</reference>
<dbReference type="GO" id="GO:1990391">
    <property type="term" value="C:DNA repair complex"/>
    <property type="evidence" value="ECO:0007669"/>
    <property type="project" value="Ensembl"/>
</dbReference>
<dbReference type="CDD" id="cd00104">
    <property type="entry name" value="KAZAL_FS"/>
    <property type="match status" value="1"/>
</dbReference>
<dbReference type="Gene3D" id="3.30.60.30">
    <property type="match status" value="1"/>
</dbReference>
<dbReference type="GeneTree" id="ENSGT00390000018119"/>
<dbReference type="CDD" id="cd22419">
    <property type="entry name" value="KH-I_ASCC1"/>
    <property type="match status" value="1"/>
</dbReference>
<evidence type="ECO:0000259" key="3">
    <source>
        <dbReference type="SMART" id="SM00322"/>
    </source>
</evidence>
<dbReference type="GO" id="GO:0006355">
    <property type="term" value="P:regulation of DNA-templated transcription"/>
    <property type="evidence" value="ECO:0007669"/>
    <property type="project" value="Ensembl"/>
</dbReference>
<gene>
    <name evidence="4" type="primary">ASCC1</name>
</gene>
<evidence type="ECO:0000256" key="1">
    <source>
        <dbReference type="ARBA" id="ARBA00023157"/>
    </source>
</evidence>
<dbReference type="SMART" id="SM00322">
    <property type="entry name" value="KH"/>
    <property type="match status" value="1"/>
</dbReference>
<dbReference type="InterPro" id="IPR036058">
    <property type="entry name" value="Kazal_dom_sf"/>
</dbReference>
<dbReference type="InterPro" id="IPR036612">
    <property type="entry name" value="KH_dom_type_1_sf"/>
</dbReference>
<keyword evidence="5" id="KW-1185">Reference proteome</keyword>
<organism evidence="4 5">
    <name type="scientific">Anser brachyrhynchus</name>
    <name type="common">Pink-footed goose</name>
    <dbReference type="NCBI Taxonomy" id="132585"/>
    <lineage>
        <taxon>Eukaryota</taxon>
        <taxon>Metazoa</taxon>
        <taxon>Chordata</taxon>
        <taxon>Craniata</taxon>
        <taxon>Vertebrata</taxon>
        <taxon>Euteleostomi</taxon>
        <taxon>Archelosauria</taxon>
        <taxon>Archosauria</taxon>
        <taxon>Dinosauria</taxon>
        <taxon>Saurischia</taxon>
        <taxon>Theropoda</taxon>
        <taxon>Coelurosauria</taxon>
        <taxon>Aves</taxon>
        <taxon>Neognathae</taxon>
        <taxon>Galloanserae</taxon>
        <taxon>Anseriformes</taxon>
        <taxon>Anatidae</taxon>
        <taxon>Anserinae</taxon>
        <taxon>Anser</taxon>
    </lineage>
</organism>
<dbReference type="GO" id="GO:0005667">
    <property type="term" value="C:transcription regulator complex"/>
    <property type="evidence" value="ECO:0007669"/>
    <property type="project" value="Ensembl"/>
</dbReference>